<dbReference type="EMBL" id="BARU01017145">
    <property type="protein sequence ID" value="GAH56871.1"/>
    <property type="molecule type" value="Genomic_DNA"/>
</dbReference>
<accession>X1GG30</accession>
<protein>
    <recommendedName>
        <fullName evidence="2">DUF2971 domain-containing protein</fullName>
    </recommendedName>
</protein>
<reference evidence="1" key="1">
    <citation type="journal article" date="2014" name="Front. Microbiol.">
        <title>High frequency of phylogenetically diverse reductive dehalogenase-homologous genes in deep subseafloor sedimentary metagenomes.</title>
        <authorList>
            <person name="Kawai M."/>
            <person name="Futagami T."/>
            <person name="Toyoda A."/>
            <person name="Takaki Y."/>
            <person name="Nishi S."/>
            <person name="Hori S."/>
            <person name="Arai W."/>
            <person name="Tsubouchi T."/>
            <person name="Morono Y."/>
            <person name="Uchiyama I."/>
            <person name="Ito T."/>
            <person name="Fujiyama A."/>
            <person name="Inagaki F."/>
            <person name="Takami H."/>
        </authorList>
    </citation>
    <scope>NUCLEOTIDE SEQUENCE</scope>
    <source>
        <strain evidence="1">Expedition CK06-06</strain>
    </source>
</reference>
<evidence type="ECO:0000313" key="1">
    <source>
        <dbReference type="EMBL" id="GAH56871.1"/>
    </source>
</evidence>
<organism evidence="1">
    <name type="scientific">marine sediment metagenome</name>
    <dbReference type="NCBI Taxonomy" id="412755"/>
    <lineage>
        <taxon>unclassified sequences</taxon>
        <taxon>metagenomes</taxon>
        <taxon>ecological metagenomes</taxon>
    </lineage>
</organism>
<sequence>MNNTIDIEQEITQQQEHFARGFDSYFKYFSDQEEVIEGIFKSHKIRFTQPRAFNDPLEFSPTIHFHDNTNSYRAYNLNGSIFPSVESFFRVQVIESQINSYGILSLTKLLDSFDMWSQYANGHRGFVIEFKNDFNNHPLMKSQGGDLYPVKKVDYVEDYSINLESLVDTDGNILKEDIHSELFFKKTSRWNYEHEYRMVRPLTDYPDYKPPEMPYAYTDTNLYLFPFDWTIVSSIILGANMSIENRNQIVRFCEEHNIQCSQAHIIRNHKDRFGKPSTI</sequence>
<proteinExistence type="predicted"/>
<feature type="non-terminal residue" evidence="1">
    <location>
        <position position="279"/>
    </location>
</feature>
<dbReference type="AlphaFoldDB" id="X1GG30"/>
<comment type="caution">
    <text evidence="1">The sequence shown here is derived from an EMBL/GenBank/DDBJ whole genome shotgun (WGS) entry which is preliminary data.</text>
</comment>
<evidence type="ECO:0008006" key="2">
    <source>
        <dbReference type="Google" id="ProtNLM"/>
    </source>
</evidence>
<dbReference type="Pfam" id="PF11185">
    <property type="entry name" value="DUF2971"/>
    <property type="match status" value="1"/>
</dbReference>
<gene>
    <name evidence="1" type="ORF">S03H2_28457</name>
</gene>
<dbReference type="InterPro" id="IPR021352">
    <property type="entry name" value="DUF2971"/>
</dbReference>
<name>X1GG30_9ZZZZ</name>